<evidence type="ECO:0000256" key="1">
    <source>
        <dbReference type="SAM" id="MobiDB-lite"/>
    </source>
</evidence>
<feature type="compositionally biased region" description="Polar residues" evidence="1">
    <location>
        <begin position="31"/>
        <end position="40"/>
    </location>
</feature>
<evidence type="ECO:0000313" key="4">
    <source>
        <dbReference type="Proteomes" id="UP000285326"/>
    </source>
</evidence>
<accession>A0A420ISM2</accession>
<comment type="caution">
    <text evidence="3">The sequence shown here is derived from an EMBL/GenBank/DDBJ whole genome shotgun (WGS) entry which is preliminary data.</text>
</comment>
<organism evidence="3 4">
    <name type="scientific">Golovinomyces cichoracearum</name>
    <dbReference type="NCBI Taxonomy" id="62708"/>
    <lineage>
        <taxon>Eukaryota</taxon>
        <taxon>Fungi</taxon>
        <taxon>Dikarya</taxon>
        <taxon>Ascomycota</taxon>
        <taxon>Pezizomycotina</taxon>
        <taxon>Leotiomycetes</taxon>
        <taxon>Erysiphales</taxon>
        <taxon>Erysiphaceae</taxon>
        <taxon>Golovinomyces</taxon>
    </lineage>
</organism>
<dbReference type="AlphaFoldDB" id="A0A420ISM2"/>
<sequence>MDNERMDTDEMVHDNQQQQRGQRVRQESRTGRSSHPAQNALSEEWLDEIVARHLRRAMEPLARRLEEMSQNIAATAAVASAATSVPSQVPIERNSDPTVTTMTNRKRRKFPVWNGERKTFNTFIGEVENCIEIDRDLMGPDRAVWYDINFALPSAAKQKVSRFNSSGAQNNWDYRLFIEHLKRTFGNRQEKEDKQELLSSIKQKENQRFVEFYPLFDEILAGAGGDSWTEDSKLVWLRRSLSDSLREQLTQTNLDPEDYYGSVRKIEEVAYRYEHTKQFKGKKDTERIQLTAPENYSRPLPNLDADGDVVMSKLDGRWRDYNKNKGQAKSNSEKDKVRLNNKSSTKYNRDEGKKHARFVGEAEMNRRKEKGLCLRCGTNTHFVSNCPYAPPKNKSEIKSAMIEVPPQLEEDSDGSDGPEKD</sequence>
<evidence type="ECO:0000313" key="3">
    <source>
        <dbReference type="EMBL" id="RKF77543.1"/>
    </source>
</evidence>
<feature type="compositionally biased region" description="Basic and acidic residues" evidence="1">
    <location>
        <begin position="1"/>
        <end position="13"/>
    </location>
</feature>
<feature type="domain" description="Retrotransposon gag" evidence="2">
    <location>
        <begin position="150"/>
        <end position="241"/>
    </location>
</feature>
<dbReference type="InterPro" id="IPR005162">
    <property type="entry name" value="Retrotrans_gag_dom"/>
</dbReference>
<proteinExistence type="predicted"/>
<dbReference type="Pfam" id="PF03732">
    <property type="entry name" value="Retrotrans_gag"/>
    <property type="match status" value="1"/>
</dbReference>
<dbReference type="Proteomes" id="UP000285326">
    <property type="component" value="Unassembled WGS sequence"/>
</dbReference>
<evidence type="ECO:0000259" key="2">
    <source>
        <dbReference type="Pfam" id="PF03732"/>
    </source>
</evidence>
<name>A0A420ISM2_9PEZI</name>
<reference evidence="3 4" key="1">
    <citation type="journal article" date="2018" name="BMC Genomics">
        <title>Comparative genome analyses reveal sequence features reflecting distinct modes of host-adaptation between dicot and monocot powdery mildew.</title>
        <authorList>
            <person name="Wu Y."/>
            <person name="Ma X."/>
            <person name="Pan Z."/>
            <person name="Kale S.D."/>
            <person name="Song Y."/>
            <person name="King H."/>
            <person name="Zhang Q."/>
            <person name="Presley C."/>
            <person name="Deng X."/>
            <person name="Wei C.I."/>
            <person name="Xiao S."/>
        </authorList>
    </citation>
    <scope>NUCLEOTIDE SEQUENCE [LARGE SCALE GENOMIC DNA]</scope>
    <source>
        <strain evidence="3">UMSG1</strain>
    </source>
</reference>
<dbReference type="EMBL" id="MCBS01021860">
    <property type="protein sequence ID" value="RKF77543.1"/>
    <property type="molecule type" value="Genomic_DNA"/>
</dbReference>
<protein>
    <submittedName>
        <fullName evidence="3">Putative eka-like protein</fullName>
    </submittedName>
</protein>
<gene>
    <name evidence="3" type="ORF">GcM1_218028</name>
</gene>
<feature type="region of interest" description="Disordered" evidence="1">
    <location>
        <begin position="1"/>
        <end position="40"/>
    </location>
</feature>
<feature type="region of interest" description="Disordered" evidence="1">
    <location>
        <begin position="320"/>
        <end position="353"/>
    </location>
</feature>